<evidence type="ECO:0000256" key="4">
    <source>
        <dbReference type="ARBA" id="ARBA00022759"/>
    </source>
</evidence>
<dbReference type="InterPro" id="IPR012337">
    <property type="entry name" value="RNaseH-like_sf"/>
</dbReference>
<dbReference type="SUPFAM" id="SSF56672">
    <property type="entry name" value="DNA/RNA polymerases"/>
    <property type="match status" value="1"/>
</dbReference>
<dbReference type="InterPro" id="IPR041588">
    <property type="entry name" value="Integrase_H2C2"/>
</dbReference>
<evidence type="ECO:0000256" key="3">
    <source>
        <dbReference type="ARBA" id="ARBA00022722"/>
    </source>
</evidence>
<dbReference type="CDD" id="cd09274">
    <property type="entry name" value="RNase_HI_RT_Ty3"/>
    <property type="match status" value="1"/>
</dbReference>
<sequence length="316" mass="35999">MGVVLIQDNHPIAYFSKVFCPRLSKSSAYVRELHAITSAVKRWRQYLLGHFFIIQTDQRSLKELLTQIIQTPEQQHYLVKLLGYDYEIQYKPGKLHIVADALSRSDCTTQGAMHMLTIPQFVFLRDLKESQLLDLDFILMRDKYLSDPSSYPHFNWNGELLIYRGKIWLSDKSKFISLLLREFHETPIGGHVGVSKTLKRLSANFYWASMAKDVKASVSECNVCQQTKHSTKRPGGLLHPLPIPTGVWEDISLDFVTGLPPSNGYIVLLVVVDRFSKAVHLGTLHTGFTAYKVAELFVTLVCKHHGLPKSIVSDRD</sequence>
<keyword evidence="9" id="KW-1185">Reference proteome</keyword>
<reference evidence="8 9" key="1">
    <citation type="journal article" date="2023" name="Life. Sci Alliance">
        <title>Evolutionary insights into 3D genome organization and epigenetic landscape of Vigna mungo.</title>
        <authorList>
            <person name="Junaid A."/>
            <person name="Singh B."/>
            <person name="Bhatia S."/>
        </authorList>
    </citation>
    <scope>NUCLEOTIDE SEQUENCE [LARGE SCALE GENOMIC DNA]</scope>
    <source>
        <strain evidence="8">Urdbean</strain>
    </source>
</reference>
<evidence type="ECO:0000256" key="1">
    <source>
        <dbReference type="ARBA" id="ARBA00022679"/>
    </source>
</evidence>
<dbReference type="InterPro" id="IPR001584">
    <property type="entry name" value="Integrase_cat-core"/>
</dbReference>
<dbReference type="GO" id="GO:0003964">
    <property type="term" value="F:RNA-directed DNA polymerase activity"/>
    <property type="evidence" value="ECO:0007669"/>
    <property type="project" value="UniProtKB-KW"/>
</dbReference>
<dbReference type="Proteomes" id="UP001374535">
    <property type="component" value="Chromosome 6"/>
</dbReference>
<protein>
    <recommendedName>
        <fullName evidence="7">Integrase catalytic domain-containing protein</fullName>
    </recommendedName>
</protein>
<dbReference type="Gene3D" id="3.30.420.10">
    <property type="entry name" value="Ribonuclease H-like superfamily/Ribonuclease H"/>
    <property type="match status" value="1"/>
</dbReference>
<dbReference type="AlphaFoldDB" id="A0AAQ3RWM5"/>
<feature type="domain" description="Integrase catalytic" evidence="7">
    <location>
        <begin position="238"/>
        <end position="316"/>
    </location>
</feature>
<dbReference type="Pfam" id="PF17921">
    <property type="entry name" value="Integrase_H2C2"/>
    <property type="match status" value="1"/>
</dbReference>
<keyword evidence="5" id="KW-0378">Hydrolase</keyword>
<dbReference type="Gene3D" id="1.10.340.70">
    <property type="match status" value="1"/>
</dbReference>
<gene>
    <name evidence="8" type="ORF">V8G54_022348</name>
</gene>
<evidence type="ECO:0000313" key="8">
    <source>
        <dbReference type="EMBL" id="WVZ09002.1"/>
    </source>
</evidence>
<dbReference type="GO" id="GO:0003676">
    <property type="term" value="F:nucleic acid binding"/>
    <property type="evidence" value="ECO:0007669"/>
    <property type="project" value="InterPro"/>
</dbReference>
<evidence type="ECO:0000256" key="6">
    <source>
        <dbReference type="ARBA" id="ARBA00022918"/>
    </source>
</evidence>
<evidence type="ECO:0000256" key="2">
    <source>
        <dbReference type="ARBA" id="ARBA00022695"/>
    </source>
</evidence>
<name>A0AAQ3RWM5_VIGMU</name>
<dbReference type="InterPro" id="IPR050951">
    <property type="entry name" value="Retrovirus_Pol_polyprotein"/>
</dbReference>
<keyword evidence="1" id="KW-0808">Transferase</keyword>
<evidence type="ECO:0000256" key="5">
    <source>
        <dbReference type="ARBA" id="ARBA00022801"/>
    </source>
</evidence>
<dbReference type="GO" id="GO:0016787">
    <property type="term" value="F:hydrolase activity"/>
    <property type="evidence" value="ECO:0007669"/>
    <property type="project" value="UniProtKB-KW"/>
</dbReference>
<keyword evidence="3" id="KW-0540">Nuclease</keyword>
<dbReference type="InterPro" id="IPR043502">
    <property type="entry name" value="DNA/RNA_pol_sf"/>
</dbReference>
<dbReference type="GO" id="GO:0015074">
    <property type="term" value="P:DNA integration"/>
    <property type="evidence" value="ECO:0007669"/>
    <property type="project" value="InterPro"/>
</dbReference>
<dbReference type="PANTHER" id="PTHR37984">
    <property type="entry name" value="PROTEIN CBG26694"/>
    <property type="match status" value="1"/>
</dbReference>
<accession>A0AAQ3RWM5</accession>
<keyword evidence="6" id="KW-0695">RNA-directed DNA polymerase</keyword>
<dbReference type="PANTHER" id="PTHR37984:SF5">
    <property type="entry name" value="PROTEIN NYNRIN-LIKE"/>
    <property type="match status" value="1"/>
</dbReference>
<dbReference type="PROSITE" id="PS50994">
    <property type="entry name" value="INTEGRASE"/>
    <property type="match status" value="1"/>
</dbReference>
<organism evidence="8 9">
    <name type="scientific">Vigna mungo</name>
    <name type="common">Black gram</name>
    <name type="synonym">Phaseolus mungo</name>
    <dbReference type="NCBI Taxonomy" id="3915"/>
    <lineage>
        <taxon>Eukaryota</taxon>
        <taxon>Viridiplantae</taxon>
        <taxon>Streptophyta</taxon>
        <taxon>Embryophyta</taxon>
        <taxon>Tracheophyta</taxon>
        <taxon>Spermatophyta</taxon>
        <taxon>Magnoliopsida</taxon>
        <taxon>eudicotyledons</taxon>
        <taxon>Gunneridae</taxon>
        <taxon>Pentapetalae</taxon>
        <taxon>rosids</taxon>
        <taxon>fabids</taxon>
        <taxon>Fabales</taxon>
        <taxon>Fabaceae</taxon>
        <taxon>Papilionoideae</taxon>
        <taxon>50 kb inversion clade</taxon>
        <taxon>NPAAA clade</taxon>
        <taxon>indigoferoid/millettioid clade</taxon>
        <taxon>Phaseoleae</taxon>
        <taxon>Vigna</taxon>
    </lineage>
</organism>
<keyword evidence="4" id="KW-0255">Endonuclease</keyword>
<dbReference type="SUPFAM" id="SSF53098">
    <property type="entry name" value="Ribonuclease H-like"/>
    <property type="match status" value="1"/>
</dbReference>
<dbReference type="GO" id="GO:0004519">
    <property type="term" value="F:endonuclease activity"/>
    <property type="evidence" value="ECO:0007669"/>
    <property type="project" value="UniProtKB-KW"/>
</dbReference>
<dbReference type="EMBL" id="CP144695">
    <property type="protein sequence ID" value="WVZ09002.1"/>
    <property type="molecule type" value="Genomic_DNA"/>
</dbReference>
<evidence type="ECO:0000313" key="9">
    <source>
        <dbReference type="Proteomes" id="UP001374535"/>
    </source>
</evidence>
<evidence type="ECO:0000259" key="7">
    <source>
        <dbReference type="PROSITE" id="PS50994"/>
    </source>
</evidence>
<dbReference type="InterPro" id="IPR036397">
    <property type="entry name" value="RNaseH_sf"/>
</dbReference>
<keyword evidence="2" id="KW-0548">Nucleotidyltransferase</keyword>
<dbReference type="Pfam" id="PF17917">
    <property type="entry name" value="RT_RNaseH"/>
    <property type="match status" value="1"/>
</dbReference>
<dbReference type="FunFam" id="1.10.340.70:FF:000001">
    <property type="entry name" value="Retrovirus-related Pol polyprotein from transposon gypsy-like Protein"/>
    <property type="match status" value="1"/>
</dbReference>
<dbReference type="InterPro" id="IPR041373">
    <property type="entry name" value="RT_RNaseH"/>
</dbReference>
<proteinExistence type="predicted"/>